<organism evidence="1 2">
    <name type="scientific">Clostridium estertheticum</name>
    <dbReference type="NCBI Taxonomy" id="238834"/>
    <lineage>
        <taxon>Bacteria</taxon>
        <taxon>Bacillati</taxon>
        <taxon>Bacillota</taxon>
        <taxon>Clostridia</taxon>
        <taxon>Eubacteriales</taxon>
        <taxon>Clostridiaceae</taxon>
        <taxon>Clostridium</taxon>
    </lineage>
</organism>
<reference evidence="1" key="1">
    <citation type="submission" date="2021-11" db="EMBL/GenBank/DDBJ databases">
        <title>Clostridia strains as spoilage organisms.</title>
        <authorList>
            <person name="Wambui J."/>
            <person name="Stevens M.J.A."/>
            <person name="Stephan R."/>
        </authorList>
    </citation>
    <scope>NUCLEOTIDE SEQUENCE</scope>
    <source>
        <strain evidence="1">CF009</strain>
    </source>
</reference>
<evidence type="ECO:0000313" key="2">
    <source>
        <dbReference type="Proteomes" id="UP001164733"/>
    </source>
</evidence>
<dbReference type="RefSeq" id="WP_216127382.1">
    <property type="nucleotide sequence ID" value="NZ_CP086239.1"/>
</dbReference>
<dbReference type="Proteomes" id="UP001164733">
    <property type="component" value="Chromosome"/>
</dbReference>
<name>A0AA47ELV9_9CLOT</name>
<accession>A0AA47ELV9</accession>
<protein>
    <submittedName>
        <fullName evidence="1">Uncharacterized protein</fullName>
    </submittedName>
</protein>
<dbReference type="AlphaFoldDB" id="A0AA47ELV9"/>
<sequence>MGNSYFKYKNCSPAVQSIMGNKERSEELDNDVYRRQMINSDKENYEKVKALLLDDYIVKNRAYGGSECIYELEKDGVTETISIRYTNNINAINKILYISE</sequence>
<gene>
    <name evidence="1" type="ORF">LL038_10280</name>
</gene>
<evidence type="ECO:0000313" key="1">
    <source>
        <dbReference type="EMBL" id="WAG62592.1"/>
    </source>
</evidence>
<proteinExistence type="predicted"/>
<dbReference type="EMBL" id="CP086239">
    <property type="protein sequence ID" value="WAG62592.1"/>
    <property type="molecule type" value="Genomic_DNA"/>
</dbReference>